<proteinExistence type="predicted"/>
<evidence type="ECO:0000256" key="1">
    <source>
        <dbReference type="SAM" id="Phobius"/>
    </source>
</evidence>
<dbReference type="RefSeq" id="WP_056975068.1">
    <property type="nucleotide sequence ID" value="NZ_AYZL01000020.1"/>
</dbReference>
<accession>A0A0R2DI38</accession>
<feature type="transmembrane region" description="Helical" evidence="1">
    <location>
        <begin position="130"/>
        <end position="150"/>
    </location>
</feature>
<dbReference type="Proteomes" id="UP000051378">
    <property type="component" value="Unassembled WGS sequence"/>
</dbReference>
<name>A0A0R2DI38_9LACO</name>
<keyword evidence="3" id="KW-1185">Reference proteome</keyword>
<feature type="transmembrane region" description="Helical" evidence="1">
    <location>
        <begin position="156"/>
        <end position="173"/>
    </location>
</feature>
<dbReference type="AlphaFoldDB" id="A0A0R2DI38"/>
<gene>
    <name evidence="2" type="ORF">FC86_GL000863</name>
</gene>
<comment type="caution">
    <text evidence="2">The sequence shown here is derived from an EMBL/GenBank/DDBJ whole genome shotgun (WGS) entry which is preliminary data.</text>
</comment>
<keyword evidence="1" id="KW-0812">Transmembrane</keyword>
<keyword evidence="1" id="KW-0472">Membrane</keyword>
<dbReference type="EMBL" id="AYZL01000020">
    <property type="protein sequence ID" value="KRN03752.1"/>
    <property type="molecule type" value="Genomic_DNA"/>
</dbReference>
<dbReference type="PATRIC" id="fig|1423744.4.peg.888"/>
<keyword evidence="1" id="KW-1133">Transmembrane helix</keyword>
<protein>
    <recommendedName>
        <fullName evidence="4">Glycine zipper family protein</fullName>
    </recommendedName>
</protein>
<reference evidence="2 3" key="1">
    <citation type="journal article" date="2015" name="Genome Announc.">
        <title>Expanding the biotechnology potential of lactobacilli through comparative genomics of 213 strains and associated genera.</title>
        <authorList>
            <person name="Sun Z."/>
            <person name="Harris H.M."/>
            <person name="McCann A."/>
            <person name="Guo C."/>
            <person name="Argimon S."/>
            <person name="Zhang W."/>
            <person name="Yang X."/>
            <person name="Jeffery I.B."/>
            <person name="Cooney J.C."/>
            <person name="Kagawa T.F."/>
            <person name="Liu W."/>
            <person name="Song Y."/>
            <person name="Salvetti E."/>
            <person name="Wrobel A."/>
            <person name="Rasinkangas P."/>
            <person name="Parkhill J."/>
            <person name="Rea M.C."/>
            <person name="O'Sullivan O."/>
            <person name="Ritari J."/>
            <person name="Douillard F.P."/>
            <person name="Paul Ross R."/>
            <person name="Yang R."/>
            <person name="Briner A.E."/>
            <person name="Felis G.E."/>
            <person name="de Vos W.M."/>
            <person name="Barrangou R."/>
            <person name="Klaenhammer T.R."/>
            <person name="Caufield P.W."/>
            <person name="Cui Y."/>
            <person name="Zhang H."/>
            <person name="O'Toole P.W."/>
        </authorList>
    </citation>
    <scope>NUCLEOTIDE SEQUENCE [LARGE SCALE GENOMIC DNA]</scope>
    <source>
        <strain evidence="2 3">DSM 23037</strain>
    </source>
</reference>
<evidence type="ECO:0008006" key="4">
    <source>
        <dbReference type="Google" id="ProtNLM"/>
    </source>
</evidence>
<organism evidence="2 3">
    <name type="scientific">Holzapfeliella floricola DSM 23037 = JCM 16512</name>
    <dbReference type="NCBI Taxonomy" id="1423744"/>
    <lineage>
        <taxon>Bacteria</taxon>
        <taxon>Bacillati</taxon>
        <taxon>Bacillota</taxon>
        <taxon>Bacilli</taxon>
        <taxon>Lactobacillales</taxon>
        <taxon>Lactobacillaceae</taxon>
        <taxon>Holzapfeliella</taxon>
    </lineage>
</organism>
<evidence type="ECO:0000313" key="2">
    <source>
        <dbReference type="EMBL" id="KRN03752.1"/>
    </source>
</evidence>
<sequence>MVTLIIVMSLSGVLLKRQVKANNDVQLPESTHFLITNSNESYKKLNIELDRLKNQPLSPMAYNTQLQNLFNKYDGAEATYTKTNLLTSKLASAILPQRSDVKEIVYNGGINSFATTNEGLRYFSEYYSTLALVGGGAGLALAGASAGAVLGPVGSLVGIIGGVVATIILHSRYSDTHELYKKMVGRGLHSGGVRMTLTETFTISTLYTDEIWFS</sequence>
<evidence type="ECO:0000313" key="3">
    <source>
        <dbReference type="Proteomes" id="UP000051378"/>
    </source>
</evidence>